<dbReference type="Proteomes" id="UP000292958">
    <property type="component" value="Unassembled WGS sequence"/>
</dbReference>
<dbReference type="InterPro" id="IPR046348">
    <property type="entry name" value="SIS_dom_sf"/>
</dbReference>
<dbReference type="SUPFAM" id="SSF53697">
    <property type="entry name" value="SIS domain"/>
    <property type="match status" value="1"/>
</dbReference>
<dbReference type="NCBIfam" id="TIGR03127">
    <property type="entry name" value="RuMP_HxlB"/>
    <property type="match status" value="1"/>
</dbReference>
<evidence type="ECO:0000313" key="4">
    <source>
        <dbReference type="Proteomes" id="UP000292958"/>
    </source>
</evidence>
<dbReference type="GO" id="GO:0097367">
    <property type="term" value="F:carbohydrate derivative binding"/>
    <property type="evidence" value="ECO:0007669"/>
    <property type="project" value="InterPro"/>
</dbReference>
<dbReference type="InterPro" id="IPR001347">
    <property type="entry name" value="SIS_dom"/>
</dbReference>
<dbReference type="Pfam" id="PF01380">
    <property type="entry name" value="SIS"/>
    <property type="match status" value="1"/>
</dbReference>
<feature type="domain" description="SIS" evidence="2">
    <location>
        <begin position="37"/>
        <end position="179"/>
    </location>
</feature>
<dbReference type="AlphaFoldDB" id="A0A4V2G4R3"/>
<dbReference type="GO" id="GO:0016853">
    <property type="term" value="F:isomerase activity"/>
    <property type="evidence" value="ECO:0007669"/>
    <property type="project" value="UniProtKB-KW"/>
</dbReference>
<proteinExistence type="inferred from homology"/>
<comment type="caution">
    <text evidence="3">The sequence shown here is derived from an EMBL/GenBank/DDBJ whole genome shotgun (WGS) entry which is preliminary data.</text>
</comment>
<dbReference type="CDD" id="cd05005">
    <property type="entry name" value="SIS_PHI"/>
    <property type="match status" value="1"/>
</dbReference>
<dbReference type="OrthoDB" id="9797832at2"/>
<dbReference type="RefSeq" id="WP_130419309.1">
    <property type="nucleotide sequence ID" value="NZ_SHKW01000001.1"/>
</dbReference>
<dbReference type="GO" id="GO:1901135">
    <property type="term" value="P:carbohydrate derivative metabolic process"/>
    <property type="evidence" value="ECO:0007669"/>
    <property type="project" value="InterPro"/>
</dbReference>
<dbReference type="PANTHER" id="PTHR43443:SF1">
    <property type="entry name" value="3-HEXULOSE-6-PHOSPHATE ISOMERASE"/>
    <property type="match status" value="1"/>
</dbReference>
<keyword evidence="3" id="KW-0413">Isomerase</keyword>
<evidence type="ECO:0000259" key="2">
    <source>
        <dbReference type="PROSITE" id="PS51464"/>
    </source>
</evidence>
<dbReference type="PROSITE" id="PS51464">
    <property type="entry name" value="SIS"/>
    <property type="match status" value="1"/>
</dbReference>
<accession>A0A4V2G4R3</accession>
<dbReference type="Gene3D" id="3.40.50.10490">
    <property type="entry name" value="Glucose-6-phosphate isomerase like protein, domain 1"/>
    <property type="match status" value="1"/>
</dbReference>
<dbReference type="InterPro" id="IPR017552">
    <property type="entry name" value="PHI/rmpB"/>
</dbReference>
<dbReference type="EMBL" id="SHKW01000001">
    <property type="protein sequence ID" value="RZU41376.1"/>
    <property type="molecule type" value="Genomic_DNA"/>
</dbReference>
<evidence type="ECO:0000313" key="3">
    <source>
        <dbReference type="EMBL" id="RZU41376.1"/>
    </source>
</evidence>
<sequence>MFNHCVEIPSYSSSQVLLLKELDRTLAAVNEAEIAVAREMILLARRVFVTGAGRSGLALKMAAMRLMHLGLVVHVAGEVTAPAIGQGDLLLVASGSGTTAGAVHAAEVARNVQAQVLVLTAAPASKLGQLAQGLIVIPAATKQDHGGVRSEQYSGALFEQSVLLVMDALFQVMWHERGESAEQLWKRHANLE</sequence>
<protein>
    <submittedName>
        <fullName evidence="3">6-phospho-3-hexuloisomerase</fullName>
    </submittedName>
</protein>
<name>A0A4V2G4R3_9BACT</name>
<gene>
    <name evidence="3" type="ORF">BDD14_2898</name>
</gene>
<comment type="similarity">
    <text evidence="1">Belongs to the SIS family. PHI subfamily.</text>
</comment>
<keyword evidence="4" id="KW-1185">Reference proteome</keyword>
<reference evidence="3 4" key="1">
    <citation type="submission" date="2019-02" db="EMBL/GenBank/DDBJ databases">
        <title>Genomic Encyclopedia of Archaeal and Bacterial Type Strains, Phase II (KMG-II): from individual species to whole genera.</title>
        <authorList>
            <person name="Goeker M."/>
        </authorList>
    </citation>
    <scope>NUCLEOTIDE SEQUENCE [LARGE SCALE GENOMIC DNA]</scope>
    <source>
        <strain evidence="3 4">DSM 18101</strain>
    </source>
</reference>
<evidence type="ECO:0000256" key="1">
    <source>
        <dbReference type="ARBA" id="ARBA00009235"/>
    </source>
</evidence>
<organism evidence="3 4">
    <name type="scientific">Edaphobacter modestus</name>
    <dbReference type="NCBI Taxonomy" id="388466"/>
    <lineage>
        <taxon>Bacteria</taxon>
        <taxon>Pseudomonadati</taxon>
        <taxon>Acidobacteriota</taxon>
        <taxon>Terriglobia</taxon>
        <taxon>Terriglobales</taxon>
        <taxon>Acidobacteriaceae</taxon>
        <taxon>Edaphobacter</taxon>
    </lineage>
</organism>
<dbReference type="PANTHER" id="PTHR43443">
    <property type="entry name" value="3-HEXULOSE-6-PHOSPHATE ISOMERASE"/>
    <property type="match status" value="1"/>
</dbReference>